<dbReference type="PANTHER" id="PTHR13608:SF3">
    <property type="entry name" value="ARMADILLO-LIKE HELICAL DOMAIN-CONTAINING PROTEIN 3"/>
    <property type="match status" value="1"/>
</dbReference>
<keyword evidence="2" id="KW-0812">Transmembrane</keyword>
<name>W2S793_CYPE1</name>
<evidence type="ECO:0000313" key="6">
    <source>
        <dbReference type="EMBL" id="ETN43799.1"/>
    </source>
</evidence>
<dbReference type="Proteomes" id="UP000030752">
    <property type="component" value="Unassembled WGS sequence"/>
</dbReference>
<dbReference type="InterPro" id="IPR013636">
    <property type="entry name" value="ARMH3_C"/>
</dbReference>
<dbReference type="GO" id="GO:0005829">
    <property type="term" value="C:cytosol"/>
    <property type="evidence" value="ECO:0007669"/>
    <property type="project" value="TreeGrafter"/>
</dbReference>
<evidence type="ECO:0000313" key="7">
    <source>
        <dbReference type="Proteomes" id="UP000030752"/>
    </source>
</evidence>
<dbReference type="RefSeq" id="XP_008714014.1">
    <property type="nucleotide sequence ID" value="XM_008715792.1"/>
</dbReference>
<dbReference type="EMBL" id="KI635847">
    <property type="protein sequence ID" value="ETN43799.1"/>
    <property type="molecule type" value="Genomic_DNA"/>
</dbReference>
<dbReference type="InterPro" id="IPR039868">
    <property type="entry name" value="ARMD3-like"/>
</dbReference>
<proteinExistence type="predicted"/>
<evidence type="ECO:0000259" key="5">
    <source>
        <dbReference type="SMART" id="SM01158"/>
    </source>
</evidence>
<comment type="subcellular location">
    <subcellularLocation>
        <location evidence="1">Membrane</location>
    </subcellularLocation>
</comment>
<dbReference type="GeneID" id="19978462"/>
<sequence>MDSPLTQQLRPDSFEPKIVQLYLHLFNVLPNDDSIEDPIPLEGFWREFFLLKPDKQRLYEILEPFTASEIIHCHVQTQAFFQRSISEAGSGVSPRNENALDNLAGFLSAVFTKRYMNPSTDIIEVLGGLGSIDKLVSDLVNSLDAIIRQSPNLDLRSKAVTAATVMVAGAFQTSLISYFMYRDLFPALMKYVHDAPESAYQSYILLGCLANYNKFEQQNPYQTRLEDFVDESTIRLLVASFAGSCKAIRDEYTAIQDDAAASLTISSALSYVGLRSLSPDARKPPPPSEDEAKALFNALPSPLAAALLSTYTFVHANKIFASALVNAPSPNTAASSETPLAAFLSTTSYVTHHAHRSPRTATYATLSLLTLRLLLEDPLTARPLCHSTSHASTVRLARQRAPFLPLVTTPRPPAATLLDIAIDTLSHNLRRRLDIPLYSAALSLILRVLGTLAANGTRLAYHWAYLWGALLSLVKFATQYAADLLPLRGMREEVCAGVAEALVVSLVRGDAFLRGEGDYDDLFYKLLEGHELLPRFREAYTRSAGGGAGVGRGRGGQAGGVGTERRDAFERAADALVSVSAHFHGMVGEKGLVKGRRHQSAGEVKRVVKEGYETLDLAGVADSTAGGGGVSAGVLVGDGGLGTWEAWREGEKKAEVKRLVRVAVEDARVGGLRSTTRGRNPMLPSET</sequence>
<evidence type="ECO:0000256" key="2">
    <source>
        <dbReference type="ARBA" id="ARBA00022692"/>
    </source>
</evidence>
<dbReference type="eggNOG" id="KOG4654">
    <property type="taxonomic scope" value="Eukaryota"/>
</dbReference>
<feature type="domain" description="Armadillo-like helical" evidence="5">
    <location>
        <begin position="405"/>
        <end position="671"/>
    </location>
</feature>
<dbReference type="Pfam" id="PF08427">
    <property type="entry name" value="ARMH3_C"/>
    <property type="match status" value="1"/>
</dbReference>
<evidence type="ECO:0000256" key="1">
    <source>
        <dbReference type="ARBA" id="ARBA00004370"/>
    </source>
</evidence>
<dbReference type="OrthoDB" id="2012278at2759"/>
<protein>
    <recommendedName>
        <fullName evidence="5">Armadillo-like helical domain-containing protein</fullName>
    </recommendedName>
</protein>
<dbReference type="AlphaFoldDB" id="W2S793"/>
<accession>W2S793</accession>
<gene>
    <name evidence="6" type="ORF">HMPREF1541_11123</name>
</gene>
<organism evidence="6 7">
    <name type="scientific">Cyphellophora europaea (strain CBS 101466)</name>
    <name type="common">Phialophora europaea</name>
    <dbReference type="NCBI Taxonomy" id="1220924"/>
    <lineage>
        <taxon>Eukaryota</taxon>
        <taxon>Fungi</taxon>
        <taxon>Dikarya</taxon>
        <taxon>Ascomycota</taxon>
        <taxon>Pezizomycotina</taxon>
        <taxon>Eurotiomycetes</taxon>
        <taxon>Chaetothyriomycetidae</taxon>
        <taxon>Chaetothyriales</taxon>
        <taxon>Cyphellophoraceae</taxon>
        <taxon>Cyphellophora</taxon>
    </lineage>
</organism>
<dbReference type="HOGENOM" id="CLU_029861_1_1_1"/>
<dbReference type="GO" id="GO:0016020">
    <property type="term" value="C:membrane"/>
    <property type="evidence" value="ECO:0007669"/>
    <property type="project" value="UniProtKB-SubCell"/>
</dbReference>
<keyword evidence="3" id="KW-1133">Transmembrane helix</keyword>
<dbReference type="VEuPathDB" id="FungiDB:HMPREF1541_11123"/>
<dbReference type="PANTHER" id="PTHR13608">
    <property type="entry name" value="ARMADILLO-LIKE HELICAL DOMAIN-CONTAINING PROTEIN 3"/>
    <property type="match status" value="1"/>
</dbReference>
<evidence type="ECO:0000256" key="3">
    <source>
        <dbReference type="ARBA" id="ARBA00022989"/>
    </source>
</evidence>
<evidence type="ECO:0000256" key="4">
    <source>
        <dbReference type="ARBA" id="ARBA00023136"/>
    </source>
</evidence>
<reference evidence="6 7" key="1">
    <citation type="submission" date="2013-03" db="EMBL/GenBank/DDBJ databases">
        <title>The Genome Sequence of Phialophora europaea CBS 101466.</title>
        <authorList>
            <consortium name="The Broad Institute Genomics Platform"/>
            <person name="Cuomo C."/>
            <person name="de Hoog S."/>
            <person name="Gorbushina A."/>
            <person name="Walker B."/>
            <person name="Young S.K."/>
            <person name="Zeng Q."/>
            <person name="Gargeya S."/>
            <person name="Fitzgerald M."/>
            <person name="Haas B."/>
            <person name="Abouelleil A."/>
            <person name="Allen A.W."/>
            <person name="Alvarado L."/>
            <person name="Arachchi H.M."/>
            <person name="Berlin A.M."/>
            <person name="Chapman S.B."/>
            <person name="Gainer-Dewar J."/>
            <person name="Goldberg J."/>
            <person name="Griggs A."/>
            <person name="Gujja S."/>
            <person name="Hansen M."/>
            <person name="Howarth C."/>
            <person name="Imamovic A."/>
            <person name="Ireland A."/>
            <person name="Larimer J."/>
            <person name="McCowan C."/>
            <person name="Murphy C."/>
            <person name="Pearson M."/>
            <person name="Poon T.W."/>
            <person name="Priest M."/>
            <person name="Roberts A."/>
            <person name="Saif S."/>
            <person name="Shea T."/>
            <person name="Sisk P."/>
            <person name="Sykes S."/>
            <person name="Wortman J."/>
            <person name="Nusbaum C."/>
            <person name="Birren B."/>
        </authorList>
    </citation>
    <scope>NUCLEOTIDE SEQUENCE [LARGE SCALE GENOMIC DNA]</scope>
    <source>
        <strain evidence="6 7">CBS 101466</strain>
    </source>
</reference>
<dbReference type="InParanoid" id="W2S793"/>
<dbReference type="SMART" id="SM01158">
    <property type="entry name" value="DUF1741"/>
    <property type="match status" value="1"/>
</dbReference>
<keyword evidence="7" id="KW-1185">Reference proteome</keyword>
<keyword evidence="4" id="KW-0472">Membrane</keyword>